<accession>A0A0F9PPF0</accession>
<dbReference type="AlphaFoldDB" id="A0A0F9PPF0"/>
<name>A0A0F9PPF0_9ZZZZ</name>
<protein>
    <submittedName>
        <fullName evidence="1">Uncharacterized protein</fullName>
    </submittedName>
</protein>
<proteinExistence type="predicted"/>
<comment type="caution">
    <text evidence="1">The sequence shown here is derived from an EMBL/GenBank/DDBJ whole genome shotgun (WGS) entry which is preliminary data.</text>
</comment>
<evidence type="ECO:0000313" key="1">
    <source>
        <dbReference type="EMBL" id="KKN26477.1"/>
    </source>
</evidence>
<organism evidence="1">
    <name type="scientific">marine sediment metagenome</name>
    <dbReference type="NCBI Taxonomy" id="412755"/>
    <lineage>
        <taxon>unclassified sequences</taxon>
        <taxon>metagenomes</taxon>
        <taxon>ecological metagenomes</taxon>
    </lineage>
</organism>
<gene>
    <name evidence="1" type="ORF">LCGC14_0874230</name>
</gene>
<sequence length="134" mass="15938">MADYSIKHFGRKESQKEQLVEKFKNLHDRLDSKDPELSVIEVRSLVEDIGKIDLGKILNMDCVKDSRERIMLMDHHRWNLSMRTGTAHHLKLIKYINGDSKTYDFENPDENKEILNEFLGLIRDRCKKHRIIFN</sequence>
<dbReference type="EMBL" id="LAZR01002715">
    <property type="protein sequence ID" value="KKN26477.1"/>
    <property type="molecule type" value="Genomic_DNA"/>
</dbReference>
<reference evidence="1" key="1">
    <citation type="journal article" date="2015" name="Nature">
        <title>Complex archaea that bridge the gap between prokaryotes and eukaryotes.</title>
        <authorList>
            <person name="Spang A."/>
            <person name="Saw J.H."/>
            <person name="Jorgensen S.L."/>
            <person name="Zaremba-Niedzwiedzka K."/>
            <person name="Martijn J."/>
            <person name="Lind A.E."/>
            <person name="van Eijk R."/>
            <person name="Schleper C."/>
            <person name="Guy L."/>
            <person name="Ettema T.J."/>
        </authorList>
    </citation>
    <scope>NUCLEOTIDE SEQUENCE</scope>
</reference>